<gene>
    <name evidence="1" type="ORF">RHS01_05891</name>
</gene>
<dbReference type="AlphaFoldDB" id="A0A8H7IDV6"/>
<dbReference type="EMBL" id="JACYCF010000010">
    <property type="protein sequence ID" value="KAF8754540.1"/>
    <property type="molecule type" value="Genomic_DNA"/>
</dbReference>
<name>A0A8H7IDV6_9AGAM</name>
<reference evidence="1" key="1">
    <citation type="submission" date="2020-09" db="EMBL/GenBank/DDBJ databases">
        <title>Comparative genome analyses of four rice-infecting Rhizoctonia solani isolates reveal extensive enrichment of homogalacturonan modification genes.</title>
        <authorList>
            <person name="Lee D.-Y."/>
            <person name="Jeon J."/>
            <person name="Kim K.-T."/>
            <person name="Cheong K."/>
            <person name="Song H."/>
            <person name="Choi G."/>
            <person name="Ko J."/>
            <person name="Opiyo S.O."/>
            <person name="Zuo S."/>
            <person name="Madhav S."/>
            <person name="Lee Y.-H."/>
            <person name="Wang G.-L."/>
        </authorList>
    </citation>
    <scope>NUCLEOTIDE SEQUENCE</scope>
    <source>
        <strain evidence="1">AG1-IA B2</strain>
    </source>
</reference>
<proteinExistence type="predicted"/>
<evidence type="ECO:0000313" key="2">
    <source>
        <dbReference type="Proteomes" id="UP000614334"/>
    </source>
</evidence>
<comment type="caution">
    <text evidence="1">The sequence shown here is derived from an EMBL/GenBank/DDBJ whole genome shotgun (WGS) entry which is preliminary data.</text>
</comment>
<evidence type="ECO:0000313" key="1">
    <source>
        <dbReference type="EMBL" id="KAF8754540.1"/>
    </source>
</evidence>
<sequence length="75" mass="8562">MISDCRVHSLIVQELRPDIFQPPALFRSFAMREDKDSVLEVRYTGSKSMHIRVAGLREWSAAVPGAYRTAQNHAF</sequence>
<protein>
    <submittedName>
        <fullName evidence="1">Uncharacterized protein</fullName>
    </submittedName>
</protein>
<organism evidence="1 2">
    <name type="scientific">Rhizoctonia solani</name>
    <dbReference type="NCBI Taxonomy" id="456999"/>
    <lineage>
        <taxon>Eukaryota</taxon>
        <taxon>Fungi</taxon>
        <taxon>Dikarya</taxon>
        <taxon>Basidiomycota</taxon>
        <taxon>Agaricomycotina</taxon>
        <taxon>Agaricomycetes</taxon>
        <taxon>Cantharellales</taxon>
        <taxon>Ceratobasidiaceae</taxon>
        <taxon>Rhizoctonia</taxon>
    </lineage>
</organism>
<accession>A0A8H7IDV6</accession>
<dbReference type="Proteomes" id="UP000614334">
    <property type="component" value="Unassembled WGS sequence"/>
</dbReference>